<dbReference type="STRING" id="56780.SYN_02964"/>
<dbReference type="KEGG" id="sat:SYN_02964"/>
<name>Q2LRB8_SYNAS</name>
<evidence type="ECO:0000313" key="2">
    <source>
        <dbReference type="Proteomes" id="UP000001933"/>
    </source>
</evidence>
<dbReference type="HOGENOM" id="CLU_3085522_0_0_7"/>
<protein>
    <submittedName>
        <fullName evidence="1">Hypothetical cytosolic protein</fullName>
    </submittedName>
</protein>
<sequence length="52" mass="6050">MVFMKRCSSWQDMIEYGKHVLSMIGIFNSVLDEVPFGEILGEILMEKWIGQI</sequence>
<reference evidence="1 2" key="1">
    <citation type="journal article" date="2007" name="Proc. Natl. Acad. Sci. U.S.A.">
        <title>The genome of Syntrophus aciditrophicus: life at the thermodynamic limit of microbial growth.</title>
        <authorList>
            <person name="McInerney M.J."/>
            <person name="Rohlin L."/>
            <person name="Mouttaki H."/>
            <person name="Kim U."/>
            <person name="Krupp R.S."/>
            <person name="Rios-Hernandez L."/>
            <person name="Sieber J."/>
            <person name="Struchtemeyer C.G."/>
            <person name="Bhattacharyya A."/>
            <person name="Campbell J.W."/>
            <person name="Gunsalus R.P."/>
        </authorList>
    </citation>
    <scope>NUCLEOTIDE SEQUENCE [LARGE SCALE GENOMIC DNA]</scope>
    <source>
        <strain evidence="1 2">SB</strain>
    </source>
</reference>
<evidence type="ECO:0000313" key="1">
    <source>
        <dbReference type="EMBL" id="ABC76627.1"/>
    </source>
</evidence>
<proteinExistence type="predicted"/>
<dbReference type="InParanoid" id="Q2LRB8"/>
<gene>
    <name evidence="1" type="ORF">SYN_02964</name>
</gene>
<accession>Q2LRB8</accession>
<keyword evidence="2" id="KW-1185">Reference proteome</keyword>
<dbReference type="AlphaFoldDB" id="Q2LRB8"/>
<organism evidence="1 2">
    <name type="scientific">Syntrophus aciditrophicus (strain SB)</name>
    <dbReference type="NCBI Taxonomy" id="56780"/>
    <lineage>
        <taxon>Bacteria</taxon>
        <taxon>Pseudomonadati</taxon>
        <taxon>Thermodesulfobacteriota</taxon>
        <taxon>Syntrophia</taxon>
        <taxon>Syntrophales</taxon>
        <taxon>Syntrophaceae</taxon>
        <taxon>Syntrophus</taxon>
    </lineage>
</organism>
<dbReference type="EMBL" id="CP000252">
    <property type="protein sequence ID" value="ABC76627.1"/>
    <property type="molecule type" value="Genomic_DNA"/>
</dbReference>
<dbReference type="Proteomes" id="UP000001933">
    <property type="component" value="Chromosome"/>
</dbReference>